<name>A0A3N4JJ15_9PEZI</name>
<evidence type="ECO:0000313" key="3">
    <source>
        <dbReference type="Proteomes" id="UP000276215"/>
    </source>
</evidence>
<dbReference type="OrthoDB" id="4525265at2759"/>
<accession>A0A3N4JJ15</accession>
<dbReference type="EMBL" id="ML120445">
    <property type="protein sequence ID" value="RPA93874.1"/>
    <property type="molecule type" value="Genomic_DNA"/>
</dbReference>
<evidence type="ECO:0000259" key="1">
    <source>
        <dbReference type="Pfam" id="PF21530"/>
    </source>
</evidence>
<protein>
    <recommendedName>
        <fullName evidence="1">DNA helicase Pif1-like 2B domain-containing protein</fullName>
    </recommendedName>
</protein>
<feature type="non-terminal residue" evidence="2">
    <location>
        <position position="65"/>
    </location>
</feature>
<keyword evidence="3" id="KW-1185">Reference proteome</keyword>
<evidence type="ECO:0000313" key="2">
    <source>
        <dbReference type="EMBL" id="RPA93874.1"/>
    </source>
</evidence>
<sequence>DEILDFLYLLKELSIPPHELHLKKDSLCSIIQNLSVKDGLVKNTRVIIHELHDNFVQVKLISTAS</sequence>
<proteinExistence type="predicted"/>
<feature type="domain" description="DNA helicase Pif1-like 2B" evidence="1">
    <location>
        <begin position="6"/>
        <end position="51"/>
    </location>
</feature>
<dbReference type="AlphaFoldDB" id="A0A3N4JJ15"/>
<dbReference type="Pfam" id="PF21530">
    <property type="entry name" value="Pif1_2B_dom"/>
    <property type="match status" value="1"/>
</dbReference>
<dbReference type="InterPro" id="IPR049163">
    <property type="entry name" value="Pif1-like_2B_dom"/>
</dbReference>
<reference evidence="2 3" key="1">
    <citation type="journal article" date="2018" name="Nat. Ecol. Evol.">
        <title>Pezizomycetes genomes reveal the molecular basis of ectomycorrhizal truffle lifestyle.</title>
        <authorList>
            <person name="Murat C."/>
            <person name="Payen T."/>
            <person name="Noel B."/>
            <person name="Kuo A."/>
            <person name="Morin E."/>
            <person name="Chen J."/>
            <person name="Kohler A."/>
            <person name="Krizsan K."/>
            <person name="Balestrini R."/>
            <person name="Da Silva C."/>
            <person name="Montanini B."/>
            <person name="Hainaut M."/>
            <person name="Levati E."/>
            <person name="Barry K.W."/>
            <person name="Belfiori B."/>
            <person name="Cichocki N."/>
            <person name="Clum A."/>
            <person name="Dockter R.B."/>
            <person name="Fauchery L."/>
            <person name="Guy J."/>
            <person name="Iotti M."/>
            <person name="Le Tacon F."/>
            <person name="Lindquist E.A."/>
            <person name="Lipzen A."/>
            <person name="Malagnac F."/>
            <person name="Mello A."/>
            <person name="Molinier V."/>
            <person name="Miyauchi S."/>
            <person name="Poulain J."/>
            <person name="Riccioni C."/>
            <person name="Rubini A."/>
            <person name="Sitrit Y."/>
            <person name="Splivallo R."/>
            <person name="Traeger S."/>
            <person name="Wang M."/>
            <person name="Zifcakova L."/>
            <person name="Wipf D."/>
            <person name="Zambonelli A."/>
            <person name="Paolocci F."/>
            <person name="Nowrousian M."/>
            <person name="Ottonello S."/>
            <person name="Baldrian P."/>
            <person name="Spatafora J.W."/>
            <person name="Henrissat B."/>
            <person name="Nagy L.G."/>
            <person name="Aury J.M."/>
            <person name="Wincker P."/>
            <person name="Grigoriev I.V."/>
            <person name="Bonfante P."/>
            <person name="Martin F.M."/>
        </authorList>
    </citation>
    <scope>NUCLEOTIDE SEQUENCE [LARGE SCALE GENOMIC DNA]</scope>
    <source>
        <strain evidence="2 3">120613-1</strain>
    </source>
</reference>
<organism evidence="2 3">
    <name type="scientific">Choiromyces venosus 120613-1</name>
    <dbReference type="NCBI Taxonomy" id="1336337"/>
    <lineage>
        <taxon>Eukaryota</taxon>
        <taxon>Fungi</taxon>
        <taxon>Dikarya</taxon>
        <taxon>Ascomycota</taxon>
        <taxon>Pezizomycotina</taxon>
        <taxon>Pezizomycetes</taxon>
        <taxon>Pezizales</taxon>
        <taxon>Tuberaceae</taxon>
        <taxon>Choiromyces</taxon>
    </lineage>
</organism>
<gene>
    <name evidence="2" type="ORF">L873DRAFT_1616652</name>
</gene>
<feature type="non-terminal residue" evidence="2">
    <location>
        <position position="1"/>
    </location>
</feature>
<dbReference type="Proteomes" id="UP000276215">
    <property type="component" value="Unassembled WGS sequence"/>
</dbReference>